<gene>
    <name evidence="3" type="ORF">SAMN05444171_4620</name>
</gene>
<sequence>MRQTEASFRMLQTPPLTRALRLAAMALGIGLVMAAGPVRAGDDDDDDKTFEEKIIEGIMAGIGGTNMENKGIDYRERSPLVVPPKIDLPPPAGTSAEVKAPNWPKDPDEQRRKAAAAARKKENKDPALQARILTPAELAVGKTAAPSRTNNDPVQPGTNNNNPILSPSQLGYSGGFSGLFGGSKTETAPFKGEPTRDTLTMPPPGYQTPSSNFAYGTGPKESLNKEYNPAAGKYGE</sequence>
<dbReference type="RefSeq" id="WP_074823841.1">
    <property type="nucleotide sequence ID" value="NZ_FNTI01000001.1"/>
</dbReference>
<evidence type="ECO:0000313" key="4">
    <source>
        <dbReference type="Proteomes" id="UP000183208"/>
    </source>
</evidence>
<evidence type="ECO:0000256" key="2">
    <source>
        <dbReference type="SAM" id="SignalP"/>
    </source>
</evidence>
<evidence type="ECO:0000256" key="1">
    <source>
        <dbReference type="SAM" id="MobiDB-lite"/>
    </source>
</evidence>
<feature type="compositionally biased region" description="Gly residues" evidence="1">
    <location>
        <begin position="172"/>
        <end position="181"/>
    </location>
</feature>
<protein>
    <submittedName>
        <fullName evidence="3">Uncharacterized protein</fullName>
    </submittedName>
</protein>
<proteinExistence type="predicted"/>
<dbReference type="AlphaFoldDB" id="A0A1M7BVL8"/>
<accession>A0A1M7BVL8</accession>
<reference evidence="3 4" key="1">
    <citation type="submission" date="2016-10" db="EMBL/GenBank/DDBJ databases">
        <authorList>
            <person name="de Groot N.N."/>
        </authorList>
    </citation>
    <scope>NUCLEOTIDE SEQUENCE [LARGE SCALE GENOMIC DNA]</scope>
    <source>
        <strain evidence="3 4">GAS522</strain>
    </source>
</reference>
<feature type="region of interest" description="Disordered" evidence="1">
    <location>
        <begin position="85"/>
        <end position="236"/>
    </location>
</feature>
<feature type="chain" id="PRO_5030031785" evidence="2">
    <location>
        <begin position="35"/>
        <end position="236"/>
    </location>
</feature>
<feature type="signal peptide" evidence="2">
    <location>
        <begin position="1"/>
        <end position="34"/>
    </location>
</feature>
<dbReference type="OrthoDB" id="8018783at2"/>
<evidence type="ECO:0000313" key="3">
    <source>
        <dbReference type="EMBL" id="SED62124.1"/>
    </source>
</evidence>
<organism evidence="3 4">
    <name type="scientific">Bradyrhizobium lablabi</name>
    <dbReference type="NCBI Taxonomy" id="722472"/>
    <lineage>
        <taxon>Bacteria</taxon>
        <taxon>Pseudomonadati</taxon>
        <taxon>Pseudomonadota</taxon>
        <taxon>Alphaproteobacteria</taxon>
        <taxon>Hyphomicrobiales</taxon>
        <taxon>Nitrobacteraceae</taxon>
        <taxon>Bradyrhizobium</taxon>
    </lineage>
</organism>
<name>A0A1M7BVL8_9BRAD</name>
<keyword evidence="2" id="KW-0732">Signal</keyword>
<dbReference type="Proteomes" id="UP000183208">
    <property type="component" value="Unassembled WGS sequence"/>
</dbReference>
<dbReference type="EMBL" id="FNTI01000001">
    <property type="protein sequence ID" value="SED62124.1"/>
    <property type="molecule type" value="Genomic_DNA"/>
</dbReference>
<feature type="compositionally biased region" description="Polar residues" evidence="1">
    <location>
        <begin position="146"/>
        <end position="169"/>
    </location>
</feature>